<dbReference type="PANTHER" id="PTHR31286:SF99">
    <property type="entry name" value="DUF4283 DOMAIN-CONTAINING PROTEIN"/>
    <property type="match status" value="1"/>
</dbReference>
<evidence type="ECO:0000313" key="2">
    <source>
        <dbReference type="EMBL" id="GEU66816.1"/>
    </source>
</evidence>
<reference evidence="2" key="1">
    <citation type="journal article" date="2019" name="Sci. Rep.">
        <title>Draft genome of Tanacetum cinerariifolium, the natural source of mosquito coil.</title>
        <authorList>
            <person name="Yamashiro T."/>
            <person name="Shiraishi A."/>
            <person name="Satake H."/>
            <person name="Nakayama K."/>
        </authorList>
    </citation>
    <scope>NUCLEOTIDE SEQUENCE</scope>
</reference>
<dbReference type="AlphaFoldDB" id="A0A6L2LYF9"/>
<dbReference type="InterPro" id="IPR040256">
    <property type="entry name" value="At4g02000-like"/>
</dbReference>
<organism evidence="2">
    <name type="scientific">Tanacetum cinerariifolium</name>
    <name type="common">Dalmatian daisy</name>
    <name type="synonym">Chrysanthemum cinerariifolium</name>
    <dbReference type="NCBI Taxonomy" id="118510"/>
    <lineage>
        <taxon>Eukaryota</taxon>
        <taxon>Viridiplantae</taxon>
        <taxon>Streptophyta</taxon>
        <taxon>Embryophyta</taxon>
        <taxon>Tracheophyta</taxon>
        <taxon>Spermatophyta</taxon>
        <taxon>Magnoliopsida</taxon>
        <taxon>eudicotyledons</taxon>
        <taxon>Gunneridae</taxon>
        <taxon>Pentapetalae</taxon>
        <taxon>asterids</taxon>
        <taxon>campanulids</taxon>
        <taxon>Asterales</taxon>
        <taxon>Asteraceae</taxon>
        <taxon>Asteroideae</taxon>
        <taxon>Anthemideae</taxon>
        <taxon>Anthemidinae</taxon>
        <taxon>Tanacetum</taxon>
    </lineage>
</organism>
<feature type="region of interest" description="Disordered" evidence="1">
    <location>
        <begin position="282"/>
        <end position="314"/>
    </location>
</feature>
<accession>A0A6L2LYF9</accession>
<name>A0A6L2LYF9_TANCI</name>
<dbReference type="PANTHER" id="PTHR31286">
    <property type="entry name" value="GLYCINE-RICH CELL WALL STRUCTURAL PROTEIN 1.8-LIKE"/>
    <property type="match status" value="1"/>
</dbReference>
<protein>
    <submittedName>
        <fullName evidence="2">Uncharacterized protein</fullName>
    </submittedName>
</protein>
<gene>
    <name evidence="2" type="ORF">Tci_038794</name>
</gene>
<proteinExistence type="predicted"/>
<evidence type="ECO:0000256" key="1">
    <source>
        <dbReference type="SAM" id="MobiDB-lite"/>
    </source>
</evidence>
<sequence>MEQVLENGPWLIRLVPNILNTWTPNTHLKKDEITTAPVCVKLHNVPNVAFSKVGLSLITTKLGHLITFDAYTSAMCLNSWGCNTYVRAIIEVYYTYDLVDSLIVAIPFQNGSRHSLETNYIEYEWKPPRCDTCKIFDHTDEHCPKKPKTTTLTAITDDGLEVTQKGQGKHASKRQHIDGVRLTKPKPNYFNCPVGKSTNVHGEASTSQPKESVHTNTQLAAKKIMGNPWMAWLMMHRRMWRLLPRTPKKIGRISKKWSMRMPIAKGLDDCHMLIGISFASSACANSSGPPGATKKEQKNKEKPQESSKDEKKKG</sequence>
<feature type="compositionally biased region" description="Basic and acidic residues" evidence="1">
    <location>
        <begin position="293"/>
        <end position="314"/>
    </location>
</feature>
<comment type="caution">
    <text evidence="2">The sequence shown here is derived from an EMBL/GenBank/DDBJ whole genome shotgun (WGS) entry which is preliminary data.</text>
</comment>
<dbReference type="EMBL" id="BKCJ010005450">
    <property type="protein sequence ID" value="GEU66816.1"/>
    <property type="molecule type" value="Genomic_DNA"/>
</dbReference>